<dbReference type="Proteomes" id="UP000423257">
    <property type="component" value="Unassembled WGS sequence"/>
</dbReference>
<accession>A0A1H5HQE9</accession>
<evidence type="ECO:0000313" key="1">
    <source>
        <dbReference type="EMBL" id="KAB0565775.1"/>
    </source>
</evidence>
<dbReference type="Proteomes" id="UP000240476">
    <property type="component" value="Unassembled WGS sequence"/>
</dbReference>
<evidence type="ECO:0000313" key="2">
    <source>
        <dbReference type="EMBL" id="PTC32034.1"/>
    </source>
</evidence>
<evidence type="ECO:0000313" key="5">
    <source>
        <dbReference type="Proteomes" id="UP000240476"/>
    </source>
</evidence>
<dbReference type="EMBL" id="VZPQ01000010">
    <property type="protein sequence ID" value="KAB0565775.1"/>
    <property type="molecule type" value="Genomic_DNA"/>
</dbReference>
<proteinExistence type="predicted"/>
<reference evidence="2 5" key="2">
    <citation type="submission" date="2018-03" db="EMBL/GenBank/DDBJ databases">
        <title>Draft genome sequence of the type strain of Pseudomonas palleroniana LMG 23076, isolated from rice in Cameroon.</title>
        <authorList>
            <person name="Tambong J.T."/>
        </authorList>
    </citation>
    <scope>NUCLEOTIDE SEQUENCE [LARGE SCALE GENOMIC DNA]</scope>
    <source>
        <strain evidence="2 5">LMG 23076</strain>
    </source>
</reference>
<dbReference type="EMBL" id="PYWX01000006">
    <property type="protein sequence ID" value="PTC32034.1"/>
    <property type="molecule type" value="Genomic_DNA"/>
</dbReference>
<name>A0A1H5HQE9_9PSED</name>
<dbReference type="EMBL" id="FNUA01000002">
    <property type="protein sequence ID" value="SEE30182.1"/>
    <property type="molecule type" value="Genomic_DNA"/>
</dbReference>
<reference evidence="1 6" key="3">
    <citation type="submission" date="2019-09" db="EMBL/GenBank/DDBJ databases">
        <title>Draft genome sequences of 48 bacterial type strains from the CCUG.</title>
        <authorList>
            <person name="Tunovic T."/>
            <person name="Pineiro-Iglesias B."/>
            <person name="Unosson C."/>
            <person name="Inganas E."/>
            <person name="Ohlen M."/>
            <person name="Cardew S."/>
            <person name="Jensie-Markopoulos S."/>
            <person name="Salva-Serra F."/>
            <person name="Jaen-Luchoro D."/>
            <person name="Karlsson R."/>
            <person name="Svensson-Stadler L."/>
            <person name="Chun J."/>
            <person name="Moore E."/>
        </authorList>
    </citation>
    <scope>NUCLEOTIDE SEQUENCE [LARGE SCALE GENOMIC DNA]</scope>
    <source>
        <strain evidence="1 6">CCUG 51524</strain>
    </source>
</reference>
<dbReference type="AlphaFoldDB" id="A0A1H5HQE9"/>
<evidence type="ECO:0000313" key="3">
    <source>
        <dbReference type="EMBL" id="SEE30182.1"/>
    </source>
</evidence>
<evidence type="ECO:0000313" key="6">
    <source>
        <dbReference type="Proteomes" id="UP000423257"/>
    </source>
</evidence>
<protein>
    <submittedName>
        <fullName evidence="3">Uncharacterized protein</fullName>
    </submittedName>
</protein>
<evidence type="ECO:0000313" key="4">
    <source>
        <dbReference type="Proteomes" id="UP000199129"/>
    </source>
</evidence>
<sequence>MGIEQKIGDLVTATDSLTTAVNGKISQIDSRMDAARAEFDEFRSKKDMVGVVGASGSVQLNVFQGGVWGTGGPQNTGASGGFSDVDLGTSENVYMHFKLPVNINTHDQMFWFNIRGYSYGSASIVDETIVGYCYSPQRAVLNKAVFGNMSPGIYTDTNGNVIMRLKFPSIYVTTIRVDTMQVGIGGLFAVGSLKSKLSLTDKVEF</sequence>
<dbReference type="Proteomes" id="UP000199129">
    <property type="component" value="Unassembled WGS sequence"/>
</dbReference>
<dbReference type="RefSeq" id="WP_090366468.1">
    <property type="nucleotide sequence ID" value="NZ_FNUA01000002.1"/>
</dbReference>
<keyword evidence="5" id="KW-1185">Reference proteome</keyword>
<reference evidence="3 4" key="1">
    <citation type="submission" date="2016-10" db="EMBL/GenBank/DDBJ databases">
        <authorList>
            <person name="de Groot N.N."/>
        </authorList>
    </citation>
    <scope>NUCLEOTIDE SEQUENCE [LARGE SCALE GENOMIC DNA]</scope>
    <source>
        <strain evidence="3 4">BS3265</strain>
    </source>
</reference>
<gene>
    <name evidence="2" type="ORF">C9383_01685</name>
    <name evidence="1" type="ORF">F7R03_17765</name>
    <name evidence="3" type="ORF">SAMN04490198_1053</name>
</gene>
<organism evidence="3 4">
    <name type="scientific">Pseudomonas palleroniana</name>
    <dbReference type="NCBI Taxonomy" id="191390"/>
    <lineage>
        <taxon>Bacteria</taxon>
        <taxon>Pseudomonadati</taxon>
        <taxon>Pseudomonadota</taxon>
        <taxon>Gammaproteobacteria</taxon>
        <taxon>Pseudomonadales</taxon>
        <taxon>Pseudomonadaceae</taxon>
        <taxon>Pseudomonas</taxon>
    </lineage>
</organism>